<accession>A0A410T891</accession>
<gene>
    <name evidence="1" type="ORF">Henu5_gp31</name>
</gene>
<sequence>MTNHFVNILFMAQGLQLQLACQLKSQAPSVFVSGARPPACVARLPVIIHKLARQARKIIEKNLHKTG</sequence>
<dbReference type="EMBL" id="MK224498">
    <property type="protein sequence ID" value="QAU05062.1"/>
    <property type="molecule type" value="Genomic_DNA"/>
</dbReference>
<proteinExistence type="predicted"/>
<evidence type="ECO:0000313" key="1">
    <source>
        <dbReference type="EMBL" id="QAU05062.1"/>
    </source>
</evidence>
<reference evidence="1 2" key="1">
    <citation type="submission" date="2018-11" db="EMBL/GenBank/DDBJ databases">
        <authorList>
            <person name="Teng T."/>
        </authorList>
    </citation>
    <scope>NUCLEOTIDE SEQUENCE [LARGE SCALE GENOMIC DNA]</scope>
</reference>
<keyword evidence="2" id="KW-1185">Reference proteome</keyword>
<protein>
    <submittedName>
        <fullName evidence="1">Uncharacterized protein</fullName>
    </submittedName>
</protein>
<dbReference type="Proteomes" id="UP000289163">
    <property type="component" value="Segment"/>
</dbReference>
<organism evidence="1 2">
    <name type="scientific">Pseudomonas phage Henu5</name>
    <dbReference type="NCBI Taxonomy" id="2499902"/>
    <lineage>
        <taxon>Viruses</taxon>
        <taxon>Duplodnaviria</taxon>
        <taxon>Heunggongvirae</taxon>
        <taxon>Uroviricota</taxon>
        <taxon>Caudoviricetes</taxon>
        <taxon>Vandenendeviridae</taxon>
        <taxon>Skurskavirinae</taxon>
        <taxon>Pakpunavirus</taxon>
        <taxon>Pakpunavirus Henu5</taxon>
    </lineage>
</organism>
<evidence type="ECO:0000313" key="2">
    <source>
        <dbReference type="Proteomes" id="UP000289163"/>
    </source>
</evidence>
<name>A0A410T891_9CAUD</name>